<dbReference type="Proteomes" id="UP001310594">
    <property type="component" value="Unassembled WGS sequence"/>
</dbReference>
<accession>A0AAN7WBY1</accession>
<name>A0AAN7WBY1_9PEZI</name>
<protein>
    <submittedName>
        <fullName evidence="2">Uncharacterized protein</fullName>
    </submittedName>
</protein>
<gene>
    <name evidence="2" type="ORF">LTR97_005284</name>
</gene>
<feature type="compositionally biased region" description="Basic residues" evidence="1">
    <location>
        <begin position="53"/>
        <end position="71"/>
    </location>
</feature>
<feature type="region of interest" description="Disordered" evidence="1">
    <location>
        <begin position="231"/>
        <end position="250"/>
    </location>
</feature>
<organism evidence="2 3">
    <name type="scientific">Elasticomyces elasticus</name>
    <dbReference type="NCBI Taxonomy" id="574655"/>
    <lineage>
        <taxon>Eukaryota</taxon>
        <taxon>Fungi</taxon>
        <taxon>Dikarya</taxon>
        <taxon>Ascomycota</taxon>
        <taxon>Pezizomycotina</taxon>
        <taxon>Dothideomycetes</taxon>
        <taxon>Dothideomycetidae</taxon>
        <taxon>Mycosphaerellales</taxon>
        <taxon>Teratosphaeriaceae</taxon>
        <taxon>Elasticomyces</taxon>
    </lineage>
</organism>
<feature type="compositionally biased region" description="Polar residues" evidence="1">
    <location>
        <begin position="1"/>
        <end position="30"/>
    </location>
</feature>
<comment type="caution">
    <text evidence="2">The sequence shown here is derived from an EMBL/GenBank/DDBJ whole genome shotgun (WGS) entry which is preliminary data.</text>
</comment>
<proteinExistence type="predicted"/>
<feature type="region of interest" description="Disordered" evidence="1">
    <location>
        <begin position="1"/>
        <end position="129"/>
    </location>
</feature>
<reference evidence="2" key="1">
    <citation type="submission" date="2023-08" db="EMBL/GenBank/DDBJ databases">
        <title>Black Yeasts Isolated from many extreme environments.</title>
        <authorList>
            <person name="Coleine C."/>
            <person name="Stajich J.E."/>
            <person name="Selbmann L."/>
        </authorList>
    </citation>
    <scope>NUCLEOTIDE SEQUENCE</scope>
    <source>
        <strain evidence="2">CCFEE 5810</strain>
    </source>
</reference>
<dbReference type="AlphaFoldDB" id="A0AAN7WBY1"/>
<evidence type="ECO:0000256" key="1">
    <source>
        <dbReference type="SAM" id="MobiDB-lite"/>
    </source>
</evidence>
<evidence type="ECO:0000313" key="3">
    <source>
        <dbReference type="Proteomes" id="UP001310594"/>
    </source>
</evidence>
<evidence type="ECO:0000313" key="2">
    <source>
        <dbReference type="EMBL" id="KAK5700767.1"/>
    </source>
</evidence>
<dbReference type="EMBL" id="JAVRQU010000007">
    <property type="protein sequence ID" value="KAK5700767.1"/>
    <property type="molecule type" value="Genomic_DNA"/>
</dbReference>
<sequence>MSTNDTDMELSTSSSKAGTPALTTNQQISANVAADTAPVSPTTVESTPVKAKATPKKKTPAKKATPKKRSAAKVSKADDENDDSTDDESPKKKVKGTPAKDRQRKAPPSKPASARTIGRSYEECSEEDKALIDMRDAGKSWTEIRAEWEKLTGDKTGQSTLPNRYSRLKSNFVVIKEEDLKHLLQAKVEVEAAFEKEKWSLVADAMEKMGTEKYVGAGLQKAYKKIMVEHNVQPPTGVQSKDFEDAEEED</sequence>